<proteinExistence type="predicted"/>
<evidence type="ECO:0000313" key="2">
    <source>
        <dbReference type="EMBL" id="XAY04464.1"/>
    </source>
</evidence>
<gene>
    <name evidence="2" type="ORF">DSM112329_01297</name>
</gene>
<reference evidence="2" key="1">
    <citation type="submission" date="2022-12" db="EMBL/GenBank/DDBJ databases">
        <title>Paraconexibacter alkalitolerans sp. nov. and Baekduia alba sp. nov., isolated from soil and emended description of the genera Paraconexibacter (Chun et al., 2020) and Baekduia (An et al., 2020).</title>
        <authorList>
            <person name="Vieira S."/>
            <person name="Huber K.J."/>
            <person name="Geppert A."/>
            <person name="Wolf J."/>
            <person name="Neumann-Schaal M."/>
            <person name="Muesken M."/>
            <person name="Overmann J."/>
        </authorList>
    </citation>
    <scope>NUCLEOTIDE SEQUENCE</scope>
    <source>
        <strain evidence="2">AEG42_29</strain>
    </source>
</reference>
<organism evidence="2">
    <name type="scientific">Paraconexibacter sp. AEG42_29</name>
    <dbReference type="NCBI Taxonomy" id="2997339"/>
    <lineage>
        <taxon>Bacteria</taxon>
        <taxon>Bacillati</taxon>
        <taxon>Actinomycetota</taxon>
        <taxon>Thermoleophilia</taxon>
        <taxon>Solirubrobacterales</taxon>
        <taxon>Paraconexibacteraceae</taxon>
        <taxon>Paraconexibacter</taxon>
    </lineage>
</organism>
<name>A0AAU7AS44_9ACTN</name>
<accession>A0AAU7AS44</accession>
<evidence type="ECO:0000256" key="1">
    <source>
        <dbReference type="SAM" id="MobiDB-lite"/>
    </source>
</evidence>
<dbReference type="RefSeq" id="WP_354701000.1">
    <property type="nucleotide sequence ID" value="NZ_CP114014.1"/>
</dbReference>
<protein>
    <recommendedName>
        <fullName evidence="3">DUF177 domain-containing protein</fullName>
    </recommendedName>
</protein>
<dbReference type="AlphaFoldDB" id="A0AAU7AS44"/>
<feature type="compositionally biased region" description="Basic and acidic residues" evidence="1">
    <location>
        <begin position="188"/>
        <end position="201"/>
    </location>
</feature>
<evidence type="ECO:0008006" key="3">
    <source>
        <dbReference type="Google" id="ProtNLM"/>
    </source>
</evidence>
<sequence length="218" mass="22889">MWFGILTPGAHASRPTPTVDEVTIYAWTRDGRARIDGPAYALHGGLRVLRRQFHEQEGGRSSPPRCFVCREPIPVPAPAEARADAIDTGPGQAPPSLDEIDDAAHSAAAALAGGTASLVLVHLDDLPADGTDPSPLEEEALVVLPGQPAALLVPLLALPPVLEIAEAALQADAPVPCERCGTVLPAGSRERDAANRQDRRAAARRSRSPARRGGRRAA</sequence>
<dbReference type="EMBL" id="CP114014">
    <property type="protein sequence ID" value="XAY04464.1"/>
    <property type="molecule type" value="Genomic_DNA"/>
</dbReference>
<feature type="region of interest" description="Disordered" evidence="1">
    <location>
        <begin position="182"/>
        <end position="218"/>
    </location>
</feature>
<feature type="compositionally biased region" description="Basic residues" evidence="1">
    <location>
        <begin position="202"/>
        <end position="218"/>
    </location>
</feature>
<dbReference type="KEGG" id="parq:DSM112329_01297"/>